<evidence type="ECO:0000259" key="7">
    <source>
        <dbReference type="PROSITE" id="PS51198"/>
    </source>
</evidence>
<evidence type="ECO:0000256" key="4">
    <source>
        <dbReference type="ARBA" id="ARBA00022840"/>
    </source>
</evidence>
<keyword evidence="1 5" id="KW-0547">Nucleotide-binding</keyword>
<organism evidence="8 9">
    <name type="scientific">Tepidibacter thalassicus DSM 15285</name>
    <dbReference type="NCBI Taxonomy" id="1123350"/>
    <lineage>
        <taxon>Bacteria</taxon>
        <taxon>Bacillati</taxon>
        <taxon>Bacillota</taxon>
        <taxon>Clostridia</taxon>
        <taxon>Peptostreptococcales</taxon>
        <taxon>Peptostreptococcaceae</taxon>
        <taxon>Tepidibacter</taxon>
    </lineage>
</organism>
<dbReference type="Gene3D" id="3.40.50.300">
    <property type="entry name" value="P-loop containing nucleotide triphosphate hydrolases"/>
    <property type="match status" value="3"/>
</dbReference>
<dbReference type="GO" id="GO:0005829">
    <property type="term" value="C:cytosol"/>
    <property type="evidence" value="ECO:0007669"/>
    <property type="project" value="TreeGrafter"/>
</dbReference>
<dbReference type="GO" id="GO:0043138">
    <property type="term" value="F:3'-5' DNA helicase activity"/>
    <property type="evidence" value="ECO:0007669"/>
    <property type="project" value="TreeGrafter"/>
</dbReference>
<dbReference type="InterPro" id="IPR027417">
    <property type="entry name" value="P-loop_NTPase"/>
</dbReference>
<sequence>MEANKEQQSIIEYYTKNHSEKRILLVEAPPGTGKTFTAVATAIEYTKKQLEINTKYNKKVLILTFSKNARAQIEKQLEQFSDNNINFQKFIEISNFHSFFQKYVWAYSKYLGLKEDLNILSPKQRKFMLSNEFIKIQAYDGDDKQYEWAESLLEGEFYPLTYKGNIKPSIKKLIPYKEELKDIIKNINKDGYIGFSDIGYYMNELLNKSELLLKTIQNKYNLIILDEYQDASDLQDKIVKKLIGKQNKAIFFADSKQMIYGWRGADSNRLLDLLKYYDLEIEQKSLKKSMRFKNHKDIENVLNLAREGKYNIYDFNSSSNIKYIKVEVNDKNLYSRQSKNQMYAALKYKIKNALPKYEDIQGKSVGILCRSNELVRYIKKSLREEFKITTYELNNNEEEHNIMGDLVKFFSKTDLNIDELTREMLKYIFAVIYDEKIGSIKKNKLNTIMYNNLKRARTPILKEFANLIEQAENTKEYKETLIKCIEIVKDNDLKVNYDMYSLLKRVLLCSSNKADNINNLFLQHQYLKAYKELKGIYVLNVHQSKGREFDYTYVIDRENIIKEDNLLYVALSRVKDKLVIFDWIMKK</sequence>
<feature type="domain" description="UvrD-like helicase ATP-binding" evidence="7">
    <location>
        <begin position="7"/>
        <end position="293"/>
    </location>
</feature>
<accession>A0A1M5QID6</accession>
<gene>
    <name evidence="8" type="ORF">SAMN02744040_00938</name>
</gene>
<dbReference type="SUPFAM" id="SSF52540">
    <property type="entry name" value="P-loop containing nucleoside triphosphate hydrolases"/>
    <property type="match status" value="1"/>
</dbReference>
<keyword evidence="4 5" id="KW-0067">ATP-binding</keyword>
<dbReference type="Pfam" id="PF13538">
    <property type="entry name" value="UvrD_C_2"/>
    <property type="match status" value="1"/>
</dbReference>
<dbReference type="RefSeq" id="WP_072724145.1">
    <property type="nucleotide sequence ID" value="NZ_FQXH01000008.1"/>
</dbReference>
<keyword evidence="9" id="KW-1185">Reference proteome</keyword>
<dbReference type="GO" id="GO:0005524">
    <property type="term" value="F:ATP binding"/>
    <property type="evidence" value="ECO:0007669"/>
    <property type="project" value="UniProtKB-UniRule"/>
</dbReference>
<dbReference type="Proteomes" id="UP000242520">
    <property type="component" value="Unassembled WGS sequence"/>
</dbReference>
<dbReference type="GO" id="GO:0003677">
    <property type="term" value="F:DNA binding"/>
    <property type="evidence" value="ECO:0007669"/>
    <property type="project" value="InterPro"/>
</dbReference>
<evidence type="ECO:0000313" key="9">
    <source>
        <dbReference type="Proteomes" id="UP000242520"/>
    </source>
</evidence>
<dbReference type="EMBL" id="FQXH01000008">
    <property type="protein sequence ID" value="SHH13253.1"/>
    <property type="molecule type" value="Genomic_DNA"/>
</dbReference>
<feature type="domain" description="Helicase ATP-binding" evidence="6">
    <location>
        <begin position="1"/>
        <end position="302"/>
    </location>
</feature>
<evidence type="ECO:0000313" key="8">
    <source>
        <dbReference type="EMBL" id="SHH13253.1"/>
    </source>
</evidence>
<dbReference type="PANTHER" id="PTHR11070:SF67">
    <property type="entry name" value="DNA 3'-5' HELICASE"/>
    <property type="match status" value="1"/>
</dbReference>
<dbReference type="InterPro" id="IPR000212">
    <property type="entry name" value="DNA_helicase_UvrD/REP"/>
</dbReference>
<dbReference type="PROSITE" id="PS51193">
    <property type="entry name" value="HELICASE_ATP_BIND_2"/>
    <property type="match status" value="1"/>
</dbReference>
<reference evidence="9" key="1">
    <citation type="submission" date="2016-11" db="EMBL/GenBank/DDBJ databases">
        <authorList>
            <person name="Varghese N."/>
            <person name="Submissions S."/>
        </authorList>
    </citation>
    <scope>NUCLEOTIDE SEQUENCE [LARGE SCALE GENOMIC DNA]</scope>
    <source>
        <strain evidence="9">DSM 15285</strain>
    </source>
</reference>
<keyword evidence="2 5" id="KW-0378">Hydrolase</keyword>
<dbReference type="PROSITE" id="PS51198">
    <property type="entry name" value="UVRD_HELICASE_ATP_BIND"/>
    <property type="match status" value="1"/>
</dbReference>
<protein>
    <submittedName>
        <fullName evidence="8">Superfamily I DNA or RNA helicase</fullName>
    </submittedName>
</protein>
<dbReference type="InterPro" id="IPR014013">
    <property type="entry name" value="Helic_SF1/SF2_ATP-bd_DinG/Rad3"/>
</dbReference>
<feature type="binding site" evidence="5">
    <location>
        <begin position="28"/>
        <end position="35"/>
    </location>
    <ligand>
        <name>ATP</name>
        <dbReference type="ChEBI" id="CHEBI:30616"/>
    </ligand>
</feature>
<dbReference type="OrthoDB" id="9810135at2"/>
<evidence type="ECO:0000259" key="6">
    <source>
        <dbReference type="PROSITE" id="PS51193"/>
    </source>
</evidence>
<dbReference type="AlphaFoldDB" id="A0A1M5QID6"/>
<evidence type="ECO:0000256" key="1">
    <source>
        <dbReference type="ARBA" id="ARBA00022741"/>
    </source>
</evidence>
<dbReference type="InterPro" id="IPR027785">
    <property type="entry name" value="UvrD-like_helicase_C"/>
</dbReference>
<evidence type="ECO:0000256" key="2">
    <source>
        <dbReference type="ARBA" id="ARBA00022801"/>
    </source>
</evidence>
<evidence type="ECO:0000256" key="5">
    <source>
        <dbReference type="PROSITE-ProRule" id="PRU00560"/>
    </source>
</evidence>
<name>A0A1M5QID6_9FIRM</name>
<dbReference type="GO" id="GO:0016787">
    <property type="term" value="F:hydrolase activity"/>
    <property type="evidence" value="ECO:0007669"/>
    <property type="project" value="UniProtKB-UniRule"/>
</dbReference>
<dbReference type="GO" id="GO:0000725">
    <property type="term" value="P:recombinational repair"/>
    <property type="evidence" value="ECO:0007669"/>
    <property type="project" value="TreeGrafter"/>
</dbReference>
<dbReference type="PANTHER" id="PTHR11070">
    <property type="entry name" value="UVRD / RECB / PCRA DNA HELICASE FAMILY MEMBER"/>
    <property type="match status" value="1"/>
</dbReference>
<evidence type="ECO:0000256" key="3">
    <source>
        <dbReference type="ARBA" id="ARBA00022806"/>
    </source>
</evidence>
<keyword evidence="3 5" id="KW-0347">Helicase</keyword>
<dbReference type="STRING" id="1123350.SAMN02744040_00938"/>
<dbReference type="Pfam" id="PF00580">
    <property type="entry name" value="UvrD-helicase"/>
    <property type="match status" value="1"/>
</dbReference>
<dbReference type="InterPro" id="IPR014016">
    <property type="entry name" value="UvrD-like_ATP-bd"/>
</dbReference>
<proteinExistence type="predicted"/>